<dbReference type="eggNOG" id="COG1281">
    <property type="taxonomic scope" value="Bacteria"/>
</dbReference>
<dbReference type="Gene3D" id="3.55.30.10">
    <property type="entry name" value="Hsp33 domain"/>
    <property type="match status" value="1"/>
</dbReference>
<accession>B1Y4J3</accession>
<dbReference type="InterPro" id="IPR023212">
    <property type="entry name" value="Hsp33_helix_hairpin_bin_dom_sf"/>
</dbReference>
<dbReference type="InterPro" id="IPR000397">
    <property type="entry name" value="Heat_shock_Hsp33"/>
</dbReference>
<keyword evidence="5" id="KW-0676">Redox-active center</keyword>
<dbReference type="GO" id="GO:0044183">
    <property type="term" value="F:protein folding chaperone"/>
    <property type="evidence" value="ECO:0007669"/>
    <property type="project" value="TreeGrafter"/>
</dbReference>
<keyword evidence="3" id="KW-1015">Disulfide bond</keyword>
<dbReference type="SUPFAM" id="SSF118352">
    <property type="entry name" value="HSP33 redox switch-like"/>
    <property type="match status" value="1"/>
</dbReference>
<dbReference type="EMBL" id="CP001013">
    <property type="protein sequence ID" value="ACB33432.1"/>
    <property type="molecule type" value="Genomic_DNA"/>
</dbReference>
<dbReference type="CDD" id="cd00498">
    <property type="entry name" value="Hsp33"/>
    <property type="match status" value="1"/>
</dbReference>
<dbReference type="GO" id="GO:0005737">
    <property type="term" value="C:cytoplasm"/>
    <property type="evidence" value="ECO:0007669"/>
    <property type="project" value="InterPro"/>
</dbReference>
<evidence type="ECO:0000313" key="6">
    <source>
        <dbReference type="EMBL" id="ACB33432.1"/>
    </source>
</evidence>
<dbReference type="InterPro" id="IPR016153">
    <property type="entry name" value="Heat_shock_Hsp33_N"/>
</dbReference>
<keyword evidence="2" id="KW-0862">Zinc</keyword>
<dbReference type="Proteomes" id="UP000001693">
    <property type="component" value="Chromosome"/>
</dbReference>
<dbReference type="Pfam" id="PF01430">
    <property type="entry name" value="HSP33"/>
    <property type="match status" value="1"/>
</dbReference>
<dbReference type="STRING" id="395495.Lcho_1163"/>
<name>B1Y4J3_LEPCP</name>
<gene>
    <name evidence="6" type="ordered locus">Lcho_1163</name>
</gene>
<protein>
    <submittedName>
        <fullName evidence="6">Hsp33 protein</fullName>
    </submittedName>
</protein>
<dbReference type="PANTHER" id="PTHR30111:SF1">
    <property type="entry name" value="33 KDA CHAPERONIN"/>
    <property type="match status" value="1"/>
</dbReference>
<dbReference type="AlphaFoldDB" id="B1Y4J3"/>
<evidence type="ECO:0000256" key="2">
    <source>
        <dbReference type="ARBA" id="ARBA00022833"/>
    </source>
</evidence>
<keyword evidence="7" id="KW-1185">Reference proteome</keyword>
<dbReference type="KEGG" id="lch:Lcho_1163"/>
<dbReference type="RefSeq" id="WP_012346194.1">
    <property type="nucleotide sequence ID" value="NC_010524.1"/>
</dbReference>
<dbReference type="GO" id="GO:0051082">
    <property type="term" value="F:unfolded protein binding"/>
    <property type="evidence" value="ECO:0007669"/>
    <property type="project" value="InterPro"/>
</dbReference>
<keyword evidence="1" id="KW-0963">Cytoplasm</keyword>
<organism evidence="6 7">
    <name type="scientific">Leptothrix cholodnii (strain ATCC 51168 / LMG 8142 / SP-6)</name>
    <name type="common">Leptothrix discophora (strain SP-6)</name>
    <dbReference type="NCBI Taxonomy" id="395495"/>
    <lineage>
        <taxon>Bacteria</taxon>
        <taxon>Pseudomonadati</taxon>
        <taxon>Pseudomonadota</taxon>
        <taxon>Betaproteobacteria</taxon>
        <taxon>Burkholderiales</taxon>
        <taxon>Sphaerotilaceae</taxon>
        <taxon>Leptothrix</taxon>
    </lineage>
</organism>
<evidence type="ECO:0000256" key="5">
    <source>
        <dbReference type="ARBA" id="ARBA00023284"/>
    </source>
</evidence>
<dbReference type="GO" id="GO:0042026">
    <property type="term" value="P:protein refolding"/>
    <property type="evidence" value="ECO:0007669"/>
    <property type="project" value="TreeGrafter"/>
</dbReference>
<dbReference type="HOGENOM" id="CLU_054493_0_0_4"/>
<keyword evidence="4" id="KW-0143">Chaperone</keyword>
<evidence type="ECO:0000256" key="3">
    <source>
        <dbReference type="ARBA" id="ARBA00023157"/>
    </source>
</evidence>
<dbReference type="SUPFAM" id="SSF64397">
    <property type="entry name" value="Hsp33 domain"/>
    <property type="match status" value="1"/>
</dbReference>
<dbReference type="InterPro" id="IPR016154">
    <property type="entry name" value="Heat_shock_Hsp33_C"/>
</dbReference>
<sequence>MARSSDPKDPIHPQLDSTRFAGGELHKFIFEGLPVRGMIVRLTGAWTEMLQRRQSAGGYPEPVQRLLGEMCAAATLMQANIKFNGALILQMQGDGPVKLAVAEAQPDLALRATASVIGEVPEGADIAALLNVNGQGRCAITLDPKDRHAGQQPYQGVVPLHGDQKEPLTQLSEVLEHYMLQSEQLDTRLVLAANGQVAAGLLIQRLPVQGEGNLGGRRNEDDIGLDEHYNRIAILAGTLKQEELLTLDVDTLLRRLFWEEDLRRFEPQAPRFACTCSRERVGRMLVSLGRAEVDSVAIERGQVEVGCEFCGLQYRYDPVDVAELFSPVLAQAGGTHTVQ</sequence>
<evidence type="ECO:0000313" key="7">
    <source>
        <dbReference type="Proteomes" id="UP000001693"/>
    </source>
</evidence>
<dbReference type="OrthoDB" id="9793753at2"/>
<evidence type="ECO:0000256" key="4">
    <source>
        <dbReference type="ARBA" id="ARBA00023186"/>
    </source>
</evidence>
<dbReference type="Gene3D" id="1.10.287.480">
    <property type="entry name" value="helix hairpin bin"/>
    <property type="match status" value="1"/>
</dbReference>
<dbReference type="Gene3D" id="3.90.1280.10">
    <property type="entry name" value="HSP33 redox switch-like"/>
    <property type="match status" value="1"/>
</dbReference>
<evidence type="ECO:0000256" key="1">
    <source>
        <dbReference type="ARBA" id="ARBA00022490"/>
    </source>
</evidence>
<dbReference type="PIRSF" id="PIRSF005261">
    <property type="entry name" value="Heat_shock_Hsp33"/>
    <property type="match status" value="1"/>
</dbReference>
<dbReference type="PANTHER" id="PTHR30111">
    <property type="entry name" value="33 KDA CHAPERONIN"/>
    <property type="match status" value="1"/>
</dbReference>
<reference evidence="6 7" key="1">
    <citation type="submission" date="2008-03" db="EMBL/GenBank/DDBJ databases">
        <title>Complete sequence of Leptothrix cholodnii SP-6.</title>
        <authorList>
            <consortium name="US DOE Joint Genome Institute"/>
            <person name="Copeland A."/>
            <person name="Lucas S."/>
            <person name="Lapidus A."/>
            <person name="Glavina del Rio T."/>
            <person name="Dalin E."/>
            <person name="Tice H."/>
            <person name="Bruce D."/>
            <person name="Goodwin L."/>
            <person name="Pitluck S."/>
            <person name="Chertkov O."/>
            <person name="Brettin T."/>
            <person name="Detter J.C."/>
            <person name="Han C."/>
            <person name="Kuske C.R."/>
            <person name="Schmutz J."/>
            <person name="Larimer F."/>
            <person name="Land M."/>
            <person name="Hauser L."/>
            <person name="Kyrpides N."/>
            <person name="Lykidis A."/>
            <person name="Emerson D."/>
            <person name="Richardson P."/>
        </authorList>
    </citation>
    <scope>NUCLEOTIDE SEQUENCE [LARGE SCALE GENOMIC DNA]</scope>
    <source>
        <strain evidence="7">ATCC 51168 / LMG 8142 / SP-6</strain>
    </source>
</reference>
<proteinExistence type="predicted"/>